<dbReference type="OrthoDB" id="406505at2759"/>
<keyword evidence="5" id="KW-0472">Membrane</keyword>
<dbReference type="InterPro" id="IPR036749">
    <property type="entry name" value="Expansin_CBD_sf"/>
</dbReference>
<keyword evidence="3" id="KW-1015">Disulfide bond</keyword>
<feature type="region of interest" description="Disordered" evidence="4">
    <location>
        <begin position="401"/>
        <end position="438"/>
    </location>
</feature>
<feature type="transmembrane region" description="Helical" evidence="5">
    <location>
        <begin position="441"/>
        <end position="461"/>
    </location>
</feature>
<gene>
    <name evidence="8" type="ORF">DLAC_03178</name>
</gene>
<feature type="domain" description="Expansin-like EG45" evidence="7">
    <location>
        <begin position="44"/>
        <end position="143"/>
    </location>
</feature>
<evidence type="ECO:0000256" key="3">
    <source>
        <dbReference type="ARBA" id="ARBA00023157"/>
    </source>
</evidence>
<evidence type="ECO:0000256" key="1">
    <source>
        <dbReference type="ARBA" id="ARBA00005392"/>
    </source>
</evidence>
<feature type="signal peptide" evidence="6">
    <location>
        <begin position="1"/>
        <end position="20"/>
    </location>
</feature>
<dbReference type="STRING" id="361077.A0A152A2E8"/>
<feature type="chain" id="PRO_5007593537" evidence="6">
    <location>
        <begin position="21"/>
        <end position="462"/>
    </location>
</feature>
<evidence type="ECO:0000259" key="7">
    <source>
        <dbReference type="PROSITE" id="PS50842"/>
    </source>
</evidence>
<protein>
    <submittedName>
        <fullName evidence="8">Expansin-like protein</fullName>
    </submittedName>
</protein>
<keyword evidence="2 6" id="KW-0732">Signal</keyword>
<dbReference type="InterPro" id="IPR007112">
    <property type="entry name" value="Expansin/allergen_DPBB_dom"/>
</dbReference>
<evidence type="ECO:0000256" key="6">
    <source>
        <dbReference type="SAM" id="SignalP"/>
    </source>
</evidence>
<evidence type="ECO:0000313" key="9">
    <source>
        <dbReference type="Proteomes" id="UP000076078"/>
    </source>
</evidence>
<dbReference type="InterPro" id="IPR051477">
    <property type="entry name" value="Expansin_CellWall"/>
</dbReference>
<organism evidence="8 9">
    <name type="scientific">Tieghemostelium lacteum</name>
    <name type="common">Slime mold</name>
    <name type="synonym">Dictyostelium lacteum</name>
    <dbReference type="NCBI Taxonomy" id="361077"/>
    <lineage>
        <taxon>Eukaryota</taxon>
        <taxon>Amoebozoa</taxon>
        <taxon>Evosea</taxon>
        <taxon>Eumycetozoa</taxon>
        <taxon>Dictyostelia</taxon>
        <taxon>Dictyosteliales</taxon>
        <taxon>Raperosteliaceae</taxon>
        <taxon>Tieghemostelium</taxon>
    </lineage>
</organism>
<dbReference type="SUPFAM" id="SSF50685">
    <property type="entry name" value="Barwin-like endoglucanases"/>
    <property type="match status" value="1"/>
</dbReference>
<feature type="compositionally biased region" description="Low complexity" evidence="4">
    <location>
        <begin position="408"/>
        <end position="438"/>
    </location>
</feature>
<dbReference type="Proteomes" id="UP000076078">
    <property type="component" value="Unassembled WGS sequence"/>
</dbReference>
<evidence type="ECO:0000256" key="5">
    <source>
        <dbReference type="SAM" id="Phobius"/>
    </source>
</evidence>
<dbReference type="PANTHER" id="PTHR31836">
    <property type="match status" value="1"/>
</dbReference>
<dbReference type="EMBL" id="LODT01000015">
    <property type="protein sequence ID" value="KYR00423.1"/>
    <property type="molecule type" value="Genomic_DNA"/>
</dbReference>
<dbReference type="InterPro" id="IPR036908">
    <property type="entry name" value="RlpA-like_sf"/>
</dbReference>
<dbReference type="PANTHER" id="PTHR31836:SF21">
    <property type="entry name" value="EXPANSIN-LIKE PROTEIN 7"/>
    <property type="match status" value="1"/>
</dbReference>
<dbReference type="AlphaFoldDB" id="A0A152A2E8"/>
<dbReference type="Gene3D" id="2.60.40.760">
    <property type="entry name" value="Expansin, cellulose-binding-like domain"/>
    <property type="match status" value="1"/>
</dbReference>
<proteinExistence type="inferred from homology"/>
<dbReference type="CDD" id="cd22271">
    <property type="entry name" value="DPBB_EXP_N-like"/>
    <property type="match status" value="1"/>
</dbReference>
<keyword evidence="5" id="KW-1133">Transmembrane helix</keyword>
<comment type="caution">
    <text evidence="8">The sequence shown here is derived from an EMBL/GenBank/DDBJ whole genome shotgun (WGS) entry which is preliminary data.</text>
</comment>
<dbReference type="Gene3D" id="2.40.40.10">
    <property type="entry name" value="RlpA-like domain"/>
    <property type="match status" value="1"/>
</dbReference>
<evidence type="ECO:0000313" key="8">
    <source>
        <dbReference type="EMBL" id="KYR00423.1"/>
    </source>
</evidence>
<keyword evidence="5" id="KW-0812">Transmembrane</keyword>
<comment type="similarity">
    <text evidence="1">Belongs to the expansin family. Expansin A subfamily.</text>
</comment>
<reference evidence="8 9" key="1">
    <citation type="submission" date="2015-12" db="EMBL/GenBank/DDBJ databases">
        <title>Dictyostelia acquired genes for synthesis and detection of signals that induce cell-type specialization by lateral gene transfer from prokaryotes.</title>
        <authorList>
            <person name="Gloeckner G."/>
            <person name="Schaap P."/>
        </authorList>
    </citation>
    <scope>NUCLEOTIDE SEQUENCE [LARGE SCALE GENOMIC DNA]</scope>
    <source>
        <strain evidence="8 9">TK</strain>
    </source>
</reference>
<accession>A0A152A2E8</accession>
<name>A0A152A2E8_TIELA</name>
<dbReference type="InParanoid" id="A0A152A2E8"/>
<sequence>MRRTLIIKSIVLIQLLFVLGLKSENVPLSTCMSAQVEQGDILEGGSCEYGAWNSKTGASKMTCTLNEYFYQQGSKCGDCFEVTGSNGKSVTVRAVNFCSKGTCPSDSPFFMLTPEAFSKISDASNPVIHDAGFRKVSCDSTGSLKGQFSNDSNSFYLKLLVFNNEVGISQVSIQGQNMSKPEPMIRQNSAKFVWANGGSQIVFPINITVVSQYGSSVMYTMNTLKKLDIFSFSSNFKVPENLVPGSPKQCLLSQTPSVIYTDSLAEGWDYYSSKDYRFLNETDESNPASGKAAFCVTLVGAKSSLTISRAGNFQLEYFSGIKFNIRSERDWNGFRFYFHQESWWTPVNKTINGQWTQLSMNFTDIKHSSIEHSISFGNEDDENVRFCIDNVSFILAPKNSVEGSKEPTTTPSSTTTVTTIGSESSQESSSTSSTTTHHSSATITSVSSTLFIILLLISILLF</sequence>
<dbReference type="OMA" id="KCGDCFE"/>
<dbReference type="PROSITE" id="PS50842">
    <property type="entry name" value="EXPANSIN_EG45"/>
    <property type="match status" value="1"/>
</dbReference>
<keyword evidence="9" id="KW-1185">Reference proteome</keyword>
<evidence type="ECO:0000256" key="4">
    <source>
        <dbReference type="SAM" id="MobiDB-lite"/>
    </source>
</evidence>
<evidence type="ECO:0000256" key="2">
    <source>
        <dbReference type="ARBA" id="ARBA00022729"/>
    </source>
</evidence>